<evidence type="ECO:0000313" key="2">
    <source>
        <dbReference type="Proteomes" id="UP001293718"/>
    </source>
</evidence>
<dbReference type="PANTHER" id="PTHR36455:SF1">
    <property type="entry name" value="BLR8292 PROTEIN"/>
    <property type="match status" value="1"/>
</dbReference>
<dbReference type="Proteomes" id="UP001293718">
    <property type="component" value="Unassembled WGS sequence"/>
</dbReference>
<keyword evidence="2" id="KW-1185">Reference proteome</keyword>
<reference evidence="1 2" key="1">
    <citation type="submission" date="2023-11" db="EMBL/GenBank/DDBJ databases">
        <title>Draft genome of Azohydromonas lata strain H1 (DSM1123), a polyhydroxyalkanoate producer.</title>
        <authorList>
            <person name="Traversa D."/>
            <person name="D'Addabbo P."/>
            <person name="Pazzani C."/>
            <person name="Manzari C."/>
            <person name="Chiara M."/>
            <person name="Scrascia M."/>
        </authorList>
    </citation>
    <scope>NUCLEOTIDE SEQUENCE [LARGE SCALE GENOMIC DNA]</scope>
    <source>
        <strain evidence="1 2">H1</strain>
    </source>
</reference>
<accession>A0ABU5IMK2</accession>
<name>A0ABU5IMK2_9BURK</name>
<sequence length="119" mass="13559">MFRFNEGLKVYLHRPAVDFRMGINGLALLVEKSLGLNPFTECVYVFRNQRRNRVKILGWDRNGFWLLFKRLEADKFVWPDEATVPTLTAGAAALAVGGHQRGRREAASAAGVRARWLTR</sequence>
<proteinExistence type="predicted"/>
<dbReference type="EMBL" id="JAXOJX010000058">
    <property type="protein sequence ID" value="MDZ5460115.1"/>
    <property type="molecule type" value="Genomic_DNA"/>
</dbReference>
<protein>
    <submittedName>
        <fullName evidence="1">IS66 family insertion sequence element accessory protein TnpB</fullName>
    </submittedName>
</protein>
<dbReference type="PANTHER" id="PTHR36455">
    <property type="match status" value="1"/>
</dbReference>
<organism evidence="1 2">
    <name type="scientific">Azohydromonas lata</name>
    <dbReference type="NCBI Taxonomy" id="45677"/>
    <lineage>
        <taxon>Bacteria</taxon>
        <taxon>Pseudomonadati</taxon>
        <taxon>Pseudomonadota</taxon>
        <taxon>Betaproteobacteria</taxon>
        <taxon>Burkholderiales</taxon>
        <taxon>Sphaerotilaceae</taxon>
        <taxon>Azohydromonas</taxon>
    </lineage>
</organism>
<comment type="caution">
    <text evidence="1">The sequence shown here is derived from an EMBL/GenBank/DDBJ whole genome shotgun (WGS) entry which is preliminary data.</text>
</comment>
<gene>
    <name evidence="1" type="primary">tnpB</name>
    <name evidence="1" type="ORF">SM757_26405</name>
</gene>
<dbReference type="RefSeq" id="WP_322467679.1">
    <property type="nucleotide sequence ID" value="NZ_JAXOJX010000058.1"/>
</dbReference>
<dbReference type="NCBIfam" id="NF033819">
    <property type="entry name" value="IS66_TnpB"/>
    <property type="match status" value="1"/>
</dbReference>
<dbReference type="Pfam" id="PF05717">
    <property type="entry name" value="TnpB_IS66"/>
    <property type="match status" value="1"/>
</dbReference>
<dbReference type="InterPro" id="IPR008878">
    <property type="entry name" value="Transposase_IS66_Orf2"/>
</dbReference>
<evidence type="ECO:0000313" key="1">
    <source>
        <dbReference type="EMBL" id="MDZ5460115.1"/>
    </source>
</evidence>